<feature type="binding site" evidence="6">
    <location>
        <position position="141"/>
    </location>
    <ligand>
        <name>S-adenosyl-L-methionine</name>
        <dbReference type="ChEBI" id="CHEBI:59789"/>
    </ligand>
</feature>
<comment type="function">
    <text evidence="6">Specifically methylates the N7 position of guanine in position 527 of 16S rRNA.</text>
</comment>
<dbReference type="Proteomes" id="UP000295765">
    <property type="component" value="Unassembled WGS sequence"/>
</dbReference>
<sequence length="216" mass="22910">MTTEHAIADGLQQLGFALPPALPARLAAYLRLLEQWNRAYNLTAVREPAQMVPRHLLDSLSVLPWLRGASLLDVGSGAGLPGIPLALARPDLAVTLLDGNGKRSRFMTQAVLELGLDNVTVVQARVEDWRAPAPFACVISRAFAALAEFVEAAGRQCAADGRLLAMKGQLAADELAAVPAAWRIAGVHRLTVPGLEGEQRHLVELVATRPAAAAAP</sequence>
<dbReference type="Gene3D" id="3.40.50.150">
    <property type="entry name" value="Vaccinia Virus protein VP39"/>
    <property type="match status" value="1"/>
</dbReference>
<dbReference type="SUPFAM" id="SSF53335">
    <property type="entry name" value="S-adenosyl-L-methionine-dependent methyltransferases"/>
    <property type="match status" value="1"/>
</dbReference>
<evidence type="ECO:0000256" key="3">
    <source>
        <dbReference type="ARBA" id="ARBA00022603"/>
    </source>
</evidence>
<evidence type="ECO:0000256" key="5">
    <source>
        <dbReference type="ARBA" id="ARBA00022691"/>
    </source>
</evidence>
<gene>
    <name evidence="6" type="primary">rsmG</name>
    <name evidence="7" type="ORF">EV699_10953</name>
</gene>
<comment type="catalytic activity">
    <reaction evidence="6">
        <text>guanosine(527) in 16S rRNA + S-adenosyl-L-methionine = N(7)-methylguanosine(527) in 16S rRNA + S-adenosyl-L-homocysteine</text>
        <dbReference type="Rhea" id="RHEA:42732"/>
        <dbReference type="Rhea" id="RHEA-COMP:10209"/>
        <dbReference type="Rhea" id="RHEA-COMP:10210"/>
        <dbReference type="ChEBI" id="CHEBI:57856"/>
        <dbReference type="ChEBI" id="CHEBI:59789"/>
        <dbReference type="ChEBI" id="CHEBI:74269"/>
        <dbReference type="ChEBI" id="CHEBI:74480"/>
        <dbReference type="EC" id="2.1.1.170"/>
    </reaction>
</comment>
<feature type="binding site" evidence="6">
    <location>
        <position position="80"/>
    </location>
    <ligand>
        <name>S-adenosyl-L-methionine</name>
        <dbReference type="ChEBI" id="CHEBI:59789"/>
    </ligand>
</feature>
<evidence type="ECO:0000256" key="1">
    <source>
        <dbReference type="ARBA" id="ARBA00022490"/>
    </source>
</evidence>
<evidence type="ECO:0000256" key="6">
    <source>
        <dbReference type="HAMAP-Rule" id="MF_00074"/>
    </source>
</evidence>
<feature type="binding site" evidence="6">
    <location>
        <begin position="126"/>
        <end position="127"/>
    </location>
    <ligand>
        <name>S-adenosyl-L-methionine</name>
        <dbReference type="ChEBI" id="CHEBI:59789"/>
    </ligand>
</feature>
<reference evidence="7 8" key="1">
    <citation type="submission" date="2019-03" db="EMBL/GenBank/DDBJ databases">
        <title>Genomic Encyclopedia of Type Strains, Phase IV (KMG-IV): sequencing the most valuable type-strain genomes for metagenomic binning, comparative biology and taxonomic classification.</title>
        <authorList>
            <person name="Goeker M."/>
        </authorList>
    </citation>
    <scope>NUCLEOTIDE SEQUENCE [LARGE SCALE GENOMIC DNA]</scope>
    <source>
        <strain evidence="7 8">DSM 25287</strain>
    </source>
</reference>
<dbReference type="CDD" id="cd02440">
    <property type="entry name" value="AdoMet_MTases"/>
    <property type="match status" value="1"/>
</dbReference>
<keyword evidence="1 6" id="KW-0963">Cytoplasm</keyword>
<name>A0A4R2LA85_9GAMM</name>
<dbReference type="PIRSF" id="PIRSF003078">
    <property type="entry name" value="GidB"/>
    <property type="match status" value="1"/>
</dbReference>
<keyword evidence="2 6" id="KW-0698">rRNA processing</keyword>
<dbReference type="PANTHER" id="PTHR31760">
    <property type="entry name" value="S-ADENOSYL-L-METHIONINE-DEPENDENT METHYLTRANSFERASES SUPERFAMILY PROTEIN"/>
    <property type="match status" value="1"/>
</dbReference>
<dbReference type="PANTHER" id="PTHR31760:SF0">
    <property type="entry name" value="S-ADENOSYL-L-METHIONINE-DEPENDENT METHYLTRANSFERASES SUPERFAMILY PROTEIN"/>
    <property type="match status" value="1"/>
</dbReference>
<dbReference type="InterPro" id="IPR003682">
    <property type="entry name" value="rRNA_ssu_MeTfrase_G"/>
</dbReference>
<dbReference type="GO" id="GO:0005829">
    <property type="term" value="C:cytosol"/>
    <property type="evidence" value="ECO:0007669"/>
    <property type="project" value="TreeGrafter"/>
</dbReference>
<dbReference type="Pfam" id="PF02527">
    <property type="entry name" value="GidB"/>
    <property type="match status" value="1"/>
</dbReference>
<feature type="binding site" evidence="6">
    <location>
        <position position="75"/>
    </location>
    <ligand>
        <name>S-adenosyl-L-methionine</name>
        <dbReference type="ChEBI" id="CHEBI:59789"/>
    </ligand>
</feature>
<keyword evidence="8" id="KW-1185">Reference proteome</keyword>
<dbReference type="OrthoDB" id="9808773at2"/>
<keyword evidence="4 6" id="KW-0808">Transferase</keyword>
<proteinExistence type="inferred from homology"/>
<dbReference type="NCBIfam" id="TIGR00138">
    <property type="entry name" value="rsmG_gidB"/>
    <property type="match status" value="1"/>
</dbReference>
<comment type="caution">
    <text evidence="6">Lacks conserved residue(s) required for the propagation of feature annotation.</text>
</comment>
<comment type="similarity">
    <text evidence="6">Belongs to the methyltransferase superfamily. RNA methyltransferase RsmG family.</text>
</comment>
<dbReference type="HAMAP" id="MF_00074">
    <property type="entry name" value="16SrRNA_methyltr_G"/>
    <property type="match status" value="1"/>
</dbReference>
<dbReference type="InterPro" id="IPR029063">
    <property type="entry name" value="SAM-dependent_MTases_sf"/>
</dbReference>
<evidence type="ECO:0000256" key="4">
    <source>
        <dbReference type="ARBA" id="ARBA00022679"/>
    </source>
</evidence>
<evidence type="ECO:0000313" key="7">
    <source>
        <dbReference type="EMBL" id="TCO81212.1"/>
    </source>
</evidence>
<evidence type="ECO:0000313" key="8">
    <source>
        <dbReference type="Proteomes" id="UP000295765"/>
    </source>
</evidence>
<dbReference type="EMBL" id="SLWY01000009">
    <property type="protein sequence ID" value="TCO81212.1"/>
    <property type="molecule type" value="Genomic_DNA"/>
</dbReference>
<dbReference type="AlphaFoldDB" id="A0A4R2LA85"/>
<organism evidence="7 8">
    <name type="scientific">Plasticicumulans lactativorans</name>
    <dbReference type="NCBI Taxonomy" id="1133106"/>
    <lineage>
        <taxon>Bacteria</taxon>
        <taxon>Pseudomonadati</taxon>
        <taxon>Pseudomonadota</taxon>
        <taxon>Gammaproteobacteria</taxon>
        <taxon>Candidatus Competibacteraceae</taxon>
        <taxon>Plasticicumulans</taxon>
    </lineage>
</organism>
<accession>A0A4R2LA85</accession>
<dbReference type="GO" id="GO:0070043">
    <property type="term" value="F:rRNA (guanine-N7-)-methyltransferase activity"/>
    <property type="evidence" value="ECO:0007669"/>
    <property type="project" value="UniProtKB-UniRule"/>
</dbReference>
<protein>
    <recommendedName>
        <fullName evidence="6">Ribosomal RNA small subunit methyltransferase G</fullName>
        <ecNumber evidence="6">2.1.1.170</ecNumber>
    </recommendedName>
    <alternativeName>
        <fullName evidence="6">16S rRNA 7-methylguanosine methyltransferase</fullName>
        <shortName evidence="6">16S rRNA m7G methyltransferase</shortName>
    </alternativeName>
</protein>
<dbReference type="EC" id="2.1.1.170" evidence="6"/>
<evidence type="ECO:0000256" key="2">
    <source>
        <dbReference type="ARBA" id="ARBA00022552"/>
    </source>
</evidence>
<keyword evidence="3 6" id="KW-0489">Methyltransferase</keyword>
<comment type="subcellular location">
    <subcellularLocation>
        <location evidence="6">Cytoplasm</location>
    </subcellularLocation>
</comment>
<comment type="caution">
    <text evidence="7">The sequence shown here is derived from an EMBL/GenBank/DDBJ whole genome shotgun (WGS) entry which is preliminary data.</text>
</comment>
<keyword evidence="5 6" id="KW-0949">S-adenosyl-L-methionine</keyword>
<dbReference type="RefSeq" id="WP_132541830.1">
    <property type="nucleotide sequence ID" value="NZ_SLWY01000009.1"/>
</dbReference>